<gene>
    <name evidence="7" type="ORF">QQX98_012129</name>
</gene>
<dbReference type="InterPro" id="IPR002575">
    <property type="entry name" value="Aminoglycoside_PTrfase"/>
</dbReference>
<evidence type="ECO:0000256" key="3">
    <source>
        <dbReference type="ARBA" id="ARBA00022741"/>
    </source>
</evidence>
<keyword evidence="4" id="KW-0418">Kinase</keyword>
<feature type="domain" description="Aminoglycoside phosphotransferase" evidence="6">
    <location>
        <begin position="59"/>
        <end position="279"/>
    </location>
</feature>
<dbReference type="InterPro" id="IPR011009">
    <property type="entry name" value="Kinase-like_dom_sf"/>
</dbReference>
<reference evidence="7 8" key="1">
    <citation type="journal article" date="2025" name="Microbiol. Resour. Announc.">
        <title>Draft genome sequences for Neonectria magnoliae and Neonectria punicea, canker pathogens of Liriodendron tulipifera and Acer saccharum in West Virginia.</title>
        <authorList>
            <person name="Petronek H.M."/>
            <person name="Kasson M.T."/>
            <person name="Metheny A.M."/>
            <person name="Stauder C.M."/>
            <person name="Lovett B."/>
            <person name="Lynch S.C."/>
            <person name="Garnas J.R."/>
            <person name="Kasson L.R."/>
            <person name="Stajich J.E."/>
        </authorList>
    </citation>
    <scope>NUCLEOTIDE SEQUENCE [LARGE SCALE GENOMIC DNA]</scope>
    <source>
        <strain evidence="7 8">NRRL 64653</strain>
    </source>
</reference>
<keyword evidence="8" id="KW-1185">Reference proteome</keyword>
<dbReference type="Gene3D" id="3.30.200.20">
    <property type="entry name" value="Phosphorylase Kinase, domain 1"/>
    <property type="match status" value="1"/>
</dbReference>
<sequence>MADTQLDIQAKVKRVLQGTLYAPESLKQLSGGTANFIYHAVLQKPLPECPDGVVLKQGEAYVATNPNFPLATSRCAIEQQCLALLAPLRPISTASSFIRTPAVYHFNQETNTQVQEYLVNAVSLKTYALKHYAAPTPESLKPQCQQLGYGLGVWLRSFHEWSQQPEQAVLRETLAGNKEMQVLKNMINYKQLVQMADRHPTILGDVRSDMQDISNMAAAELEDEAALHVIHGDFWTGNVLLPDEAIEEGGQTPVRIIDWELAQLGVRPLDLGQMVAELWQLKLYKDIDAGEWLIWAFGHGYGGLKADDAFRAIIHVGVHLICFGSQTPGWGTPEQSVQLVEMGKEVLLKAWTKDREWFRGHVLGMLFSPGS</sequence>
<evidence type="ECO:0000256" key="1">
    <source>
        <dbReference type="ARBA" id="ARBA00010165"/>
    </source>
</evidence>
<keyword evidence="2" id="KW-0808">Transferase</keyword>
<dbReference type="SUPFAM" id="SSF56112">
    <property type="entry name" value="Protein kinase-like (PK-like)"/>
    <property type="match status" value="1"/>
</dbReference>
<organism evidence="7 8">
    <name type="scientific">Neonectria punicea</name>
    <dbReference type="NCBI Taxonomy" id="979145"/>
    <lineage>
        <taxon>Eukaryota</taxon>
        <taxon>Fungi</taxon>
        <taxon>Dikarya</taxon>
        <taxon>Ascomycota</taxon>
        <taxon>Pezizomycotina</taxon>
        <taxon>Sordariomycetes</taxon>
        <taxon>Hypocreomycetidae</taxon>
        <taxon>Hypocreales</taxon>
        <taxon>Nectriaceae</taxon>
        <taxon>Neonectria</taxon>
    </lineage>
</organism>
<evidence type="ECO:0000259" key="6">
    <source>
        <dbReference type="Pfam" id="PF01636"/>
    </source>
</evidence>
<keyword evidence="3" id="KW-0547">Nucleotide-binding</keyword>
<dbReference type="Proteomes" id="UP001498476">
    <property type="component" value="Unassembled WGS sequence"/>
</dbReference>
<proteinExistence type="inferred from homology"/>
<dbReference type="PANTHER" id="PTHR34273">
    <property type="entry name" value="METHYLTHIORIBOSE KINASE"/>
    <property type="match status" value="1"/>
</dbReference>
<dbReference type="EMBL" id="JAZAVJ010000332">
    <property type="protein sequence ID" value="KAK7398498.1"/>
    <property type="molecule type" value="Genomic_DNA"/>
</dbReference>
<protein>
    <recommendedName>
        <fullName evidence="6">Aminoglycoside phosphotransferase domain-containing protein</fullName>
    </recommendedName>
</protein>
<evidence type="ECO:0000256" key="2">
    <source>
        <dbReference type="ARBA" id="ARBA00022679"/>
    </source>
</evidence>
<evidence type="ECO:0000256" key="5">
    <source>
        <dbReference type="ARBA" id="ARBA00022840"/>
    </source>
</evidence>
<comment type="caution">
    <text evidence="7">The sequence shown here is derived from an EMBL/GenBank/DDBJ whole genome shotgun (WGS) entry which is preliminary data.</text>
</comment>
<dbReference type="PANTHER" id="PTHR34273:SF2">
    <property type="entry name" value="METHYLTHIORIBOSE KINASE"/>
    <property type="match status" value="1"/>
</dbReference>
<comment type="similarity">
    <text evidence="1">Belongs to the methylthioribose kinase family.</text>
</comment>
<keyword evidence="5" id="KW-0067">ATP-binding</keyword>
<accession>A0ABR1GJP3</accession>
<evidence type="ECO:0000313" key="8">
    <source>
        <dbReference type="Proteomes" id="UP001498476"/>
    </source>
</evidence>
<dbReference type="Gene3D" id="3.90.1200.10">
    <property type="match status" value="1"/>
</dbReference>
<evidence type="ECO:0000256" key="4">
    <source>
        <dbReference type="ARBA" id="ARBA00022777"/>
    </source>
</evidence>
<evidence type="ECO:0000313" key="7">
    <source>
        <dbReference type="EMBL" id="KAK7398498.1"/>
    </source>
</evidence>
<dbReference type="Pfam" id="PF01636">
    <property type="entry name" value="APH"/>
    <property type="match status" value="1"/>
</dbReference>
<name>A0ABR1GJP3_9HYPO</name>